<organism evidence="1 2">
    <name type="scientific">Dentiscutata heterogama</name>
    <dbReference type="NCBI Taxonomy" id="1316150"/>
    <lineage>
        <taxon>Eukaryota</taxon>
        <taxon>Fungi</taxon>
        <taxon>Fungi incertae sedis</taxon>
        <taxon>Mucoromycota</taxon>
        <taxon>Glomeromycotina</taxon>
        <taxon>Glomeromycetes</taxon>
        <taxon>Diversisporales</taxon>
        <taxon>Gigasporaceae</taxon>
        <taxon>Dentiscutata</taxon>
    </lineage>
</organism>
<gene>
    <name evidence="1" type="ORF">DHETER_LOCUS14001</name>
</gene>
<feature type="non-terminal residue" evidence="1">
    <location>
        <position position="213"/>
    </location>
</feature>
<evidence type="ECO:0000313" key="1">
    <source>
        <dbReference type="EMBL" id="CAG8740245.1"/>
    </source>
</evidence>
<accession>A0ACA9Q731</accession>
<reference evidence="1" key="1">
    <citation type="submission" date="2021-06" db="EMBL/GenBank/DDBJ databases">
        <authorList>
            <person name="Kallberg Y."/>
            <person name="Tangrot J."/>
            <person name="Rosling A."/>
        </authorList>
    </citation>
    <scope>NUCLEOTIDE SEQUENCE</scope>
    <source>
        <strain evidence="1">IL203A</strain>
    </source>
</reference>
<keyword evidence="2" id="KW-1185">Reference proteome</keyword>
<name>A0ACA9Q731_9GLOM</name>
<protein>
    <submittedName>
        <fullName evidence="1">14764_t:CDS:1</fullName>
    </submittedName>
</protein>
<proteinExistence type="predicted"/>
<dbReference type="EMBL" id="CAJVPU010040888">
    <property type="protein sequence ID" value="CAG8740245.1"/>
    <property type="molecule type" value="Genomic_DNA"/>
</dbReference>
<dbReference type="Proteomes" id="UP000789702">
    <property type="component" value="Unassembled WGS sequence"/>
</dbReference>
<feature type="non-terminal residue" evidence="1">
    <location>
        <position position="1"/>
    </location>
</feature>
<comment type="caution">
    <text evidence="1">The sequence shown here is derived from an EMBL/GenBank/DDBJ whole genome shotgun (WGS) entry which is preliminary data.</text>
</comment>
<evidence type="ECO:0000313" key="2">
    <source>
        <dbReference type="Proteomes" id="UP000789702"/>
    </source>
</evidence>
<sequence>VKNVLGRTDLNLQEQCKNISNKYKKLLEAAMVSYTDFIRTTEKRHENTVGHVWNRLIENDLIYKDKVEGWYSKNDRLFDGETDIKEITHPHSGKKLKGNHIPKEHRTINGTENHENDTQLTPDPLISSNNEHQKIVFPSIPGLYLYKNLLTQEQQNKLVDAIIHEGYFERPESNQAMCFGTLPPFIMRVVDIIENMPSIFPDEIKNRKPLFDQ</sequence>